<dbReference type="PANTHER" id="PTHR34598:SF3">
    <property type="entry name" value="OXIDOREDUCTASE AN1597"/>
    <property type="match status" value="1"/>
</dbReference>
<name>A0A8T9C3G8_9HELO</name>
<evidence type="ECO:0000256" key="1">
    <source>
        <dbReference type="ARBA" id="ARBA00023604"/>
    </source>
</evidence>
<dbReference type="Proteomes" id="UP000469558">
    <property type="component" value="Unassembled WGS sequence"/>
</dbReference>
<accession>A0A8T9C3G8</accession>
<proteinExistence type="inferred from homology"/>
<protein>
    <submittedName>
        <fullName evidence="2">Aspirochlorine biosynthesis protein N</fullName>
    </submittedName>
</protein>
<sequence>MEVSLTYLADLPLYKDEKPFYALLRPTEAFLARPPGEDWVPEHPLSNLEFEVHHNIPVHNLRGQEETFSAQKNGFEVLCHMSSLWQVLNTPSAIEAYKREVDELLYTKFNAVHTFTFEARRRRNEQFFSRVYSLGDPMLVEGPATGVHTDFTVDSGPRTIDTYLAEHEKLLYLGQPGYRFRIVNTWRSLVPVLEDNPLAVCDSRSVDMADLVPADRIIPTRAGEVYYGRYNPSQKWYWLDKMTPEEPYMMIMYDSHGRSDDARFCLHVSFQNSKAPSDAAQRSSIETRSIVITRLDS</sequence>
<evidence type="ECO:0000313" key="3">
    <source>
        <dbReference type="Proteomes" id="UP000469558"/>
    </source>
</evidence>
<comment type="caution">
    <text evidence="2">The sequence shown here is derived from an EMBL/GenBank/DDBJ whole genome shotgun (WGS) entry which is preliminary data.</text>
</comment>
<keyword evidence="3" id="KW-1185">Reference proteome</keyword>
<dbReference type="NCBIfam" id="NF041278">
    <property type="entry name" value="CmcJ_NvfI_EfuI"/>
    <property type="match status" value="1"/>
</dbReference>
<comment type="similarity">
    <text evidence="1">Belongs to the asaB hydroxylase/desaturase family.</text>
</comment>
<dbReference type="OrthoDB" id="412788at2759"/>
<dbReference type="GO" id="GO:0016491">
    <property type="term" value="F:oxidoreductase activity"/>
    <property type="evidence" value="ECO:0007669"/>
    <property type="project" value="InterPro"/>
</dbReference>
<evidence type="ECO:0000313" key="2">
    <source>
        <dbReference type="EMBL" id="TVY78522.1"/>
    </source>
</evidence>
<organism evidence="2 3">
    <name type="scientific">Lachnellula suecica</name>
    <dbReference type="NCBI Taxonomy" id="602035"/>
    <lineage>
        <taxon>Eukaryota</taxon>
        <taxon>Fungi</taxon>
        <taxon>Dikarya</taxon>
        <taxon>Ascomycota</taxon>
        <taxon>Pezizomycotina</taxon>
        <taxon>Leotiomycetes</taxon>
        <taxon>Helotiales</taxon>
        <taxon>Lachnaceae</taxon>
        <taxon>Lachnellula</taxon>
    </lineage>
</organism>
<reference evidence="2 3" key="1">
    <citation type="submission" date="2018-05" db="EMBL/GenBank/DDBJ databases">
        <title>Genome sequencing and assembly of the regulated plant pathogen Lachnellula willkommii and related sister species for the development of diagnostic species identification markers.</title>
        <authorList>
            <person name="Giroux E."/>
            <person name="Bilodeau G."/>
        </authorList>
    </citation>
    <scope>NUCLEOTIDE SEQUENCE [LARGE SCALE GENOMIC DNA]</scope>
    <source>
        <strain evidence="2 3">CBS 268.59</strain>
    </source>
</reference>
<dbReference type="InterPro" id="IPR044053">
    <property type="entry name" value="AsaB-like"/>
</dbReference>
<dbReference type="EMBL" id="QGMK01000744">
    <property type="protein sequence ID" value="TVY78522.1"/>
    <property type="molecule type" value="Genomic_DNA"/>
</dbReference>
<dbReference type="PANTHER" id="PTHR34598">
    <property type="entry name" value="BLL6449 PROTEIN"/>
    <property type="match status" value="1"/>
</dbReference>
<gene>
    <name evidence="2" type="primary">aclN_0</name>
    <name evidence="2" type="ORF">LSUE1_G004689</name>
</gene>
<dbReference type="AlphaFoldDB" id="A0A8T9C3G8"/>